<keyword evidence="4" id="KW-1003">Cell membrane</keyword>
<keyword evidence="6 10" id="KW-0812">Transmembrane</keyword>
<evidence type="ECO:0000259" key="11">
    <source>
        <dbReference type="Pfam" id="PF07219"/>
    </source>
</evidence>
<dbReference type="EMBL" id="BAABBP010000010">
    <property type="protein sequence ID" value="GAA3992743.1"/>
    <property type="molecule type" value="Genomic_DNA"/>
</dbReference>
<feature type="domain" description="HemY N-terminal" evidence="11">
    <location>
        <begin position="28"/>
        <end position="114"/>
    </location>
</feature>
<comment type="function">
    <text evidence="1">Involved in a late step of protoheme IX synthesis.</text>
</comment>
<evidence type="ECO:0000256" key="4">
    <source>
        <dbReference type="ARBA" id="ARBA00022475"/>
    </source>
</evidence>
<reference evidence="13" key="1">
    <citation type="journal article" date="2019" name="Int. J. Syst. Evol. Microbiol.">
        <title>The Global Catalogue of Microorganisms (GCM) 10K type strain sequencing project: providing services to taxonomists for standard genome sequencing and annotation.</title>
        <authorList>
            <consortium name="The Broad Institute Genomics Platform"/>
            <consortium name="The Broad Institute Genome Sequencing Center for Infectious Disease"/>
            <person name="Wu L."/>
            <person name="Ma J."/>
        </authorList>
    </citation>
    <scope>NUCLEOTIDE SEQUENCE [LARGE SCALE GENOMIC DNA]</scope>
    <source>
        <strain evidence="13">JCM 17561</strain>
    </source>
</reference>
<accession>A0ABP7R556</accession>
<dbReference type="RefSeq" id="WP_103043736.1">
    <property type="nucleotide sequence ID" value="NZ_BAABBP010000010.1"/>
</dbReference>
<evidence type="ECO:0000313" key="12">
    <source>
        <dbReference type="EMBL" id="GAA3992743.1"/>
    </source>
</evidence>
<comment type="pathway">
    <text evidence="3">Porphyrin-containing compound metabolism; protoheme biosynthesis.</text>
</comment>
<evidence type="ECO:0000256" key="5">
    <source>
        <dbReference type="ARBA" id="ARBA00022519"/>
    </source>
</evidence>
<organism evidence="12 13">
    <name type="scientific">Comamonas faecalis</name>
    <dbReference type="NCBI Taxonomy" id="1387849"/>
    <lineage>
        <taxon>Bacteria</taxon>
        <taxon>Pseudomonadati</taxon>
        <taxon>Pseudomonadota</taxon>
        <taxon>Betaproteobacteria</taxon>
        <taxon>Burkholderiales</taxon>
        <taxon>Comamonadaceae</taxon>
        <taxon>Comamonas</taxon>
    </lineage>
</organism>
<comment type="caution">
    <text evidence="12">The sequence shown here is derived from an EMBL/GenBank/DDBJ whole genome shotgun (WGS) entry which is preliminary data.</text>
</comment>
<dbReference type="NCBIfam" id="TIGR00540">
    <property type="entry name" value="TPR_hemY_coli"/>
    <property type="match status" value="1"/>
</dbReference>
<evidence type="ECO:0000256" key="10">
    <source>
        <dbReference type="SAM" id="Phobius"/>
    </source>
</evidence>
<comment type="subcellular location">
    <subcellularLocation>
        <location evidence="2">Cell inner membrane</location>
        <topology evidence="2">Multi-pass membrane protein</topology>
    </subcellularLocation>
</comment>
<keyword evidence="9" id="KW-0627">Porphyrin biosynthesis</keyword>
<feature type="transmembrane region" description="Helical" evidence="10">
    <location>
        <begin position="83"/>
        <end position="101"/>
    </location>
</feature>
<dbReference type="InterPro" id="IPR011990">
    <property type="entry name" value="TPR-like_helical_dom_sf"/>
</dbReference>
<proteinExistence type="predicted"/>
<keyword evidence="13" id="KW-1185">Reference proteome</keyword>
<name>A0ABP7R556_9BURK</name>
<dbReference type="InterPro" id="IPR005254">
    <property type="entry name" value="Heme_biosyn_assoc_TPR_pro"/>
</dbReference>
<protein>
    <submittedName>
        <fullName evidence="12">Heme biosynthesis protein HemY</fullName>
    </submittedName>
</protein>
<dbReference type="Gene3D" id="1.25.40.10">
    <property type="entry name" value="Tetratricopeptide repeat domain"/>
    <property type="match status" value="1"/>
</dbReference>
<evidence type="ECO:0000256" key="2">
    <source>
        <dbReference type="ARBA" id="ARBA00004429"/>
    </source>
</evidence>
<keyword evidence="5" id="KW-0997">Cell inner membrane</keyword>
<evidence type="ECO:0000256" key="3">
    <source>
        <dbReference type="ARBA" id="ARBA00004744"/>
    </source>
</evidence>
<feature type="transmembrane region" description="Helical" evidence="10">
    <location>
        <begin position="40"/>
        <end position="62"/>
    </location>
</feature>
<dbReference type="InterPro" id="IPR010817">
    <property type="entry name" value="HemY_N"/>
</dbReference>
<dbReference type="Proteomes" id="UP001501627">
    <property type="component" value="Unassembled WGS sequence"/>
</dbReference>
<dbReference type="Pfam" id="PF07219">
    <property type="entry name" value="HemY_N"/>
    <property type="match status" value="1"/>
</dbReference>
<dbReference type="SUPFAM" id="SSF48452">
    <property type="entry name" value="TPR-like"/>
    <property type="match status" value="1"/>
</dbReference>
<keyword evidence="7 10" id="KW-1133">Transmembrane helix</keyword>
<evidence type="ECO:0000256" key="9">
    <source>
        <dbReference type="ARBA" id="ARBA00023244"/>
    </source>
</evidence>
<gene>
    <name evidence="12" type="ORF">GCM10022279_15010</name>
</gene>
<evidence type="ECO:0000256" key="1">
    <source>
        <dbReference type="ARBA" id="ARBA00002962"/>
    </source>
</evidence>
<evidence type="ECO:0000256" key="8">
    <source>
        <dbReference type="ARBA" id="ARBA00023136"/>
    </source>
</evidence>
<evidence type="ECO:0000256" key="6">
    <source>
        <dbReference type="ARBA" id="ARBA00022692"/>
    </source>
</evidence>
<evidence type="ECO:0000256" key="7">
    <source>
        <dbReference type="ARBA" id="ARBA00022989"/>
    </source>
</evidence>
<sequence>MRAALWFLALFGAAVAVALFAGNNQAVVTVFWPPWRIDLALNLVLIALLVGFIVVHSALRGMAVLRALPQQTRRWRVMQRERTMHGALLGAYSYMLSGRYLRARKDALTAIGQSQALEQLRESDPHTRQMRALAHLIAAESSHALQDRETRQTHLEQAQQTIAEHTSDSEREFGEGLQLRAARWALDDRDAESALEQLASLPAGTARRTLALRTRLKAARHTQQTDLALETARLLAKHGAFAPSVADTLTRSLLLEQIRGTRDTHQLLRIWQQLDAAERSHPDIATRAAQQLSRLGGEPAQVRQWLTPVWQALSGQGEPDFNDAQWLRLVRTLERNMQDLEDDWLARIESAQRARPREPHLQYLAAAACMHRQLWGKAQQGFARAVQQLRDERLRASAWRHLAELAEQRGDGDEAVHAWKQAALLR</sequence>
<keyword evidence="8 10" id="KW-0472">Membrane</keyword>
<evidence type="ECO:0000313" key="13">
    <source>
        <dbReference type="Proteomes" id="UP001501627"/>
    </source>
</evidence>